<dbReference type="Proteomes" id="UP000747110">
    <property type="component" value="Unassembled WGS sequence"/>
</dbReference>
<feature type="transmembrane region" description="Helical" evidence="5">
    <location>
        <begin position="592"/>
        <end position="614"/>
    </location>
</feature>
<keyword evidence="5" id="KW-0472">Membrane</keyword>
<comment type="caution">
    <text evidence="9">The sequence shown here is derived from an EMBL/GenBank/DDBJ whole genome shotgun (WGS) entry which is preliminary data.</text>
</comment>
<dbReference type="SMART" id="SM00664">
    <property type="entry name" value="DoH"/>
    <property type="match status" value="1"/>
</dbReference>
<evidence type="ECO:0000313" key="11">
    <source>
        <dbReference type="Proteomes" id="UP000747110"/>
    </source>
</evidence>
<evidence type="ECO:0000313" key="8">
    <source>
        <dbReference type="EMBL" id="GIL82069.1"/>
    </source>
</evidence>
<dbReference type="GO" id="GO:0005507">
    <property type="term" value="F:copper ion binding"/>
    <property type="evidence" value="ECO:0007669"/>
    <property type="project" value="InterPro"/>
</dbReference>
<keyword evidence="6" id="KW-0732">Signal</keyword>
<evidence type="ECO:0000259" key="7">
    <source>
        <dbReference type="PROSITE" id="PS50836"/>
    </source>
</evidence>
<evidence type="ECO:0000313" key="9">
    <source>
        <dbReference type="EMBL" id="GIM02163.1"/>
    </source>
</evidence>
<dbReference type="SUPFAM" id="SSF49742">
    <property type="entry name" value="PHM/PNGase F"/>
    <property type="match status" value="2"/>
</dbReference>
<reference evidence="9" key="1">
    <citation type="journal article" date="2021" name="Proc. Natl. Acad. Sci. U.S.A.">
        <title>Three genomes in the algal genus Volvox reveal the fate of a haploid sex-determining region after a transition to homothallism.</title>
        <authorList>
            <person name="Yamamoto K."/>
            <person name="Hamaji T."/>
            <person name="Kawai-Toyooka H."/>
            <person name="Matsuzaki R."/>
            <person name="Takahashi F."/>
            <person name="Nishimura Y."/>
            <person name="Kawachi M."/>
            <person name="Noguchi H."/>
            <person name="Minakuchi Y."/>
            <person name="Umen J.G."/>
            <person name="Toyoda A."/>
            <person name="Nozaki H."/>
        </authorList>
    </citation>
    <scope>NUCLEOTIDE SEQUENCE</scope>
    <source>
        <strain evidence="9">NIES-3785</strain>
        <strain evidence="8">NIES-3786</strain>
    </source>
</reference>
<keyword evidence="11" id="KW-1185">Reference proteome</keyword>
<evidence type="ECO:0000313" key="10">
    <source>
        <dbReference type="Proteomes" id="UP000722791"/>
    </source>
</evidence>
<dbReference type="EMBL" id="BNCP01000023">
    <property type="protein sequence ID" value="GIL82069.1"/>
    <property type="molecule type" value="Genomic_DNA"/>
</dbReference>
<feature type="compositionally biased region" description="Low complexity" evidence="4">
    <location>
        <begin position="554"/>
        <end position="563"/>
    </location>
</feature>
<dbReference type="InterPro" id="IPR000945">
    <property type="entry name" value="DBH-like"/>
</dbReference>
<feature type="domain" description="DOMON" evidence="7">
    <location>
        <begin position="43"/>
        <end position="167"/>
    </location>
</feature>
<keyword evidence="3" id="KW-0325">Glycoprotein</keyword>
<dbReference type="InterPro" id="IPR008977">
    <property type="entry name" value="PHM/PNGase_F_dom_sf"/>
</dbReference>
<dbReference type="OrthoDB" id="2013249at2759"/>
<dbReference type="PROSITE" id="PS50836">
    <property type="entry name" value="DOMON"/>
    <property type="match status" value="1"/>
</dbReference>
<dbReference type="InterPro" id="IPR000323">
    <property type="entry name" value="Cu2_ascorb_mOase_N"/>
</dbReference>
<evidence type="ECO:0000256" key="3">
    <source>
        <dbReference type="ARBA" id="ARBA00023180"/>
    </source>
</evidence>
<evidence type="ECO:0000256" key="2">
    <source>
        <dbReference type="ARBA" id="ARBA00023157"/>
    </source>
</evidence>
<dbReference type="GO" id="GO:0004500">
    <property type="term" value="F:dopamine beta-monooxygenase activity"/>
    <property type="evidence" value="ECO:0007669"/>
    <property type="project" value="InterPro"/>
</dbReference>
<name>A0A8J4G878_9CHLO</name>
<dbReference type="PANTHER" id="PTHR10157">
    <property type="entry name" value="DOPAMINE BETA HYDROXYLASE RELATED"/>
    <property type="match status" value="1"/>
</dbReference>
<dbReference type="Proteomes" id="UP000722791">
    <property type="component" value="Unassembled WGS sequence"/>
</dbReference>
<dbReference type="InterPro" id="IPR005018">
    <property type="entry name" value="DOMON_domain"/>
</dbReference>
<gene>
    <name evidence="8" type="ORF">Vretifemale_10964</name>
    <name evidence="9" type="ORF">Vretimale_7078</name>
</gene>
<keyword evidence="5" id="KW-0812">Transmembrane</keyword>
<dbReference type="InterPro" id="IPR014784">
    <property type="entry name" value="Cu2_ascorb_mOase-like_C"/>
</dbReference>
<protein>
    <recommendedName>
        <fullName evidence="7">DOMON domain-containing protein</fullName>
    </recommendedName>
</protein>
<feature type="compositionally biased region" description="Acidic residues" evidence="4">
    <location>
        <begin position="564"/>
        <end position="584"/>
    </location>
</feature>
<dbReference type="Gene3D" id="2.60.120.310">
    <property type="entry name" value="Copper type II, ascorbate-dependent monooxygenase, N-terminal domain"/>
    <property type="match status" value="1"/>
</dbReference>
<evidence type="ECO:0000256" key="6">
    <source>
        <dbReference type="SAM" id="SignalP"/>
    </source>
</evidence>
<keyword evidence="5" id="KW-1133">Transmembrane helix</keyword>
<dbReference type="InterPro" id="IPR036939">
    <property type="entry name" value="Cu2_ascorb_mOase_N_sf"/>
</dbReference>
<dbReference type="Pfam" id="PF03712">
    <property type="entry name" value="Cu2_monoox_C"/>
    <property type="match status" value="1"/>
</dbReference>
<keyword evidence="2" id="KW-1015">Disulfide bond</keyword>
<dbReference type="PANTHER" id="PTHR10157:SF23">
    <property type="entry name" value="MOXD1 HOMOLOG 1"/>
    <property type="match status" value="1"/>
</dbReference>
<organism evidence="9 10">
    <name type="scientific">Volvox reticuliferus</name>
    <dbReference type="NCBI Taxonomy" id="1737510"/>
    <lineage>
        <taxon>Eukaryota</taxon>
        <taxon>Viridiplantae</taxon>
        <taxon>Chlorophyta</taxon>
        <taxon>core chlorophytes</taxon>
        <taxon>Chlorophyceae</taxon>
        <taxon>CS clade</taxon>
        <taxon>Chlamydomonadales</taxon>
        <taxon>Volvocaceae</taxon>
        <taxon>Volvox</taxon>
    </lineage>
</organism>
<dbReference type="Pfam" id="PF01082">
    <property type="entry name" value="Cu2_monooxygen"/>
    <property type="match status" value="1"/>
</dbReference>
<feature type="chain" id="PRO_5035391379" description="DOMON domain-containing protein" evidence="6">
    <location>
        <begin position="24"/>
        <end position="700"/>
    </location>
</feature>
<accession>A0A8J4G878</accession>
<proteinExistence type="inferred from homology"/>
<dbReference type="InterPro" id="IPR045266">
    <property type="entry name" value="DOH_DOMON"/>
</dbReference>
<evidence type="ECO:0000256" key="1">
    <source>
        <dbReference type="ARBA" id="ARBA00010676"/>
    </source>
</evidence>
<dbReference type="Gene3D" id="2.60.120.230">
    <property type="match status" value="1"/>
</dbReference>
<evidence type="ECO:0000256" key="5">
    <source>
        <dbReference type="SAM" id="Phobius"/>
    </source>
</evidence>
<evidence type="ECO:0000256" key="4">
    <source>
        <dbReference type="SAM" id="MobiDB-lite"/>
    </source>
</evidence>
<sequence length="700" mass="75883">MSIHTTVWLVALTAIFFSSSCISSQCFTNFSPADYPSCILLSPNVSMHWVVQNGTITWAIDVDGVWDWVGVGISEGGMLGADLAVALHDFDAHRWTAADYWSADFVTPQLDSQQDVSLVSISRQMHNNNFHGSTLVAMRRPLVTCDSAGQDRPVLNDTRQTVVFAYGIGSFSYHGPTNRGQAEVTFLPNNSFSASAANVSQPALQTLDIRMPPFTVPTDPTTYQCVNLPVPADAKYHIYSYEPIIDNGPLVHHFLAYACRGSSPPPTQLNQSYNCLRDMECEDFYMGWAPGMYKYEAPAEAALAFGNGTSTRYLVLQIHYTNLEGVAGQNDSSGFRLYYSSTLKHYDMGVVTLGSYGIEVPPGVSSWSTQPNMCPPGCTAQLAAGSGGVVLVDSFYHMHQLGRSMVTRHVRDGVELQPLGSRDFFAFDYQSPVNIPTGTRQLLPNDTLITTCTYTGVGRTSTTRFGLASYEEMCFNFVTYYPYNPNITECVEATEKGVATCASSEVLEQIERADDTQAAVQAAVQSGQMVPVPAKFTFRPYQPTCVRSAPKPASGSSGSSLSDGDVDDDDDEDGDAKEEEEEEEERRHKRNVGGAVAAILLVTAAGAVAIFIVYRTMKKKKQLEEEQHLFEKYNPNSILVPVLGAGVVGSSSDPANGGGKVFGKDNGYSDTDTYYVDKKISSTTSSELVAGRGGGGGVGM</sequence>
<dbReference type="Pfam" id="PF03351">
    <property type="entry name" value="DOMON"/>
    <property type="match status" value="1"/>
</dbReference>
<feature type="region of interest" description="Disordered" evidence="4">
    <location>
        <begin position="547"/>
        <end position="590"/>
    </location>
</feature>
<dbReference type="EMBL" id="BNCQ01000011">
    <property type="protein sequence ID" value="GIM02163.1"/>
    <property type="molecule type" value="Genomic_DNA"/>
</dbReference>
<dbReference type="AlphaFoldDB" id="A0A8J4G878"/>
<dbReference type="InterPro" id="IPR024548">
    <property type="entry name" value="Cu2_monoox_C"/>
</dbReference>
<comment type="similarity">
    <text evidence="1">Belongs to the copper type II ascorbate-dependent monooxygenase family.</text>
</comment>
<dbReference type="CDD" id="cd09631">
    <property type="entry name" value="DOMON_DOH"/>
    <property type="match status" value="1"/>
</dbReference>
<feature type="signal peptide" evidence="6">
    <location>
        <begin position="1"/>
        <end position="23"/>
    </location>
</feature>